<evidence type="ECO:0000259" key="1">
    <source>
        <dbReference type="Pfam" id="PF23741"/>
    </source>
</evidence>
<dbReference type="OrthoDB" id="330499at2759"/>
<keyword evidence="3" id="KW-1185">Reference proteome</keyword>
<dbReference type="AlphaFoldDB" id="A0A1D1VLI4"/>
<dbReference type="InterPro" id="IPR055588">
    <property type="entry name" value="DUF7164"/>
</dbReference>
<dbReference type="EMBL" id="BDGG01000007">
    <property type="protein sequence ID" value="GAV01676.1"/>
    <property type="molecule type" value="Genomic_DNA"/>
</dbReference>
<comment type="caution">
    <text evidence="2">The sequence shown here is derived from an EMBL/GenBank/DDBJ whole genome shotgun (WGS) entry which is preliminary data.</text>
</comment>
<evidence type="ECO:0000313" key="2">
    <source>
        <dbReference type="EMBL" id="GAV01676.1"/>
    </source>
</evidence>
<sequence length="435" mass="48033">MRKAIRLIAPGFLLLLAGILSTLFVMTHNRRNAMRQGIPDSYYGLKHKGAGLYMGLKEHATEAKDKSSDLYVAPSKTATPDPMGQKCPYAEPDAARARPLTRAVVVYLSVLGLNTSLERLTWCMRSLLEVVKTEPPAWRTDIVIYTENVTLSHLVDLGCKLTPRRKASDPFKCILVKHIPISSRIPTAGSTDYEKDLVAQLREYPPGDSLIALAEKSQAYVNYDYVVRVDLGVVFTPAFGQWLPPHCGLVTGTGGYGDQYNMHKLGQVANNSGTYFNSTVWNIGSTWIGSPSLVAEVAKRAVYWMVHLSKREFSPKTRSQAFWGAASMWPEWHYGVLGLYASHIAINEVLEMGNKYPFTQLDLDNPISLPANCTLDGPIHLHTYHLPHCFGAYNGTDLLSAGSKSACCDYAGYIAADSLNITATELSTKLRTIKL</sequence>
<evidence type="ECO:0000313" key="3">
    <source>
        <dbReference type="Proteomes" id="UP000186922"/>
    </source>
</evidence>
<protein>
    <recommendedName>
        <fullName evidence="1">DUF7164 domain-containing protein</fullName>
    </recommendedName>
</protein>
<reference evidence="2 3" key="1">
    <citation type="journal article" date="2016" name="Nat. Commun.">
        <title>Extremotolerant tardigrade genome and improved radiotolerance of human cultured cells by tardigrade-unique protein.</title>
        <authorList>
            <person name="Hashimoto T."/>
            <person name="Horikawa D.D."/>
            <person name="Saito Y."/>
            <person name="Kuwahara H."/>
            <person name="Kozuka-Hata H."/>
            <person name="Shin-I T."/>
            <person name="Minakuchi Y."/>
            <person name="Ohishi K."/>
            <person name="Motoyama A."/>
            <person name="Aizu T."/>
            <person name="Enomoto A."/>
            <person name="Kondo K."/>
            <person name="Tanaka S."/>
            <person name="Hara Y."/>
            <person name="Koshikawa S."/>
            <person name="Sagara H."/>
            <person name="Miura T."/>
            <person name="Yokobori S."/>
            <person name="Miyagawa K."/>
            <person name="Suzuki Y."/>
            <person name="Kubo T."/>
            <person name="Oyama M."/>
            <person name="Kohara Y."/>
            <person name="Fujiyama A."/>
            <person name="Arakawa K."/>
            <person name="Katayama T."/>
            <person name="Toyoda A."/>
            <person name="Kunieda T."/>
        </authorList>
    </citation>
    <scope>NUCLEOTIDE SEQUENCE [LARGE SCALE GENOMIC DNA]</scope>
    <source>
        <strain evidence="2 3">YOKOZUNA-1</strain>
    </source>
</reference>
<proteinExistence type="predicted"/>
<gene>
    <name evidence="2" type="primary">RvY_12350-1</name>
    <name evidence="2" type="synonym">RvY_12350.1</name>
    <name evidence="2" type="ORF">RvY_12350</name>
</gene>
<feature type="domain" description="DUF7164" evidence="1">
    <location>
        <begin position="99"/>
        <end position="433"/>
    </location>
</feature>
<dbReference type="Pfam" id="PF23741">
    <property type="entry name" value="DUF7164"/>
    <property type="match status" value="1"/>
</dbReference>
<dbReference type="Proteomes" id="UP000186922">
    <property type="component" value="Unassembled WGS sequence"/>
</dbReference>
<dbReference type="STRING" id="947166.A0A1D1VLI4"/>
<organism evidence="2 3">
    <name type="scientific">Ramazzottius varieornatus</name>
    <name type="common">Water bear</name>
    <name type="synonym">Tardigrade</name>
    <dbReference type="NCBI Taxonomy" id="947166"/>
    <lineage>
        <taxon>Eukaryota</taxon>
        <taxon>Metazoa</taxon>
        <taxon>Ecdysozoa</taxon>
        <taxon>Tardigrada</taxon>
        <taxon>Eutardigrada</taxon>
        <taxon>Parachela</taxon>
        <taxon>Hypsibioidea</taxon>
        <taxon>Ramazzottiidae</taxon>
        <taxon>Ramazzottius</taxon>
    </lineage>
</organism>
<accession>A0A1D1VLI4</accession>
<name>A0A1D1VLI4_RAMVA</name>